<protein>
    <recommendedName>
        <fullName evidence="2">RBR-type E3 ubiquitin transferase</fullName>
        <ecNumber evidence="2">2.3.2.31</ecNumber>
    </recommendedName>
</protein>
<evidence type="ECO:0000313" key="12">
    <source>
        <dbReference type="Proteomes" id="UP001140513"/>
    </source>
</evidence>
<keyword evidence="4" id="KW-0479">Metal-binding</keyword>
<evidence type="ECO:0000256" key="7">
    <source>
        <dbReference type="ARBA" id="ARBA00022786"/>
    </source>
</evidence>
<reference evidence="11" key="1">
    <citation type="submission" date="2022-10" db="EMBL/GenBank/DDBJ databases">
        <title>Tapping the CABI collections for fungal endophytes: first genome assemblies for Collariella, Neodidymelliopsis, Ascochyta clinopodiicola, Didymella pomorum, Didymosphaeria variabile, Neocosmospora piperis and Neocucurbitaria cava.</title>
        <authorList>
            <person name="Hill R."/>
        </authorList>
    </citation>
    <scope>NUCLEOTIDE SEQUENCE</scope>
    <source>
        <strain evidence="11">IMI 356815</strain>
    </source>
</reference>
<dbReference type="InterPro" id="IPR013083">
    <property type="entry name" value="Znf_RING/FYVE/PHD"/>
</dbReference>
<proteinExistence type="predicted"/>
<dbReference type="OrthoDB" id="9977870at2759"/>
<feature type="region of interest" description="Disordered" evidence="9">
    <location>
        <begin position="127"/>
        <end position="206"/>
    </location>
</feature>
<evidence type="ECO:0000259" key="10">
    <source>
        <dbReference type="PROSITE" id="PS51873"/>
    </source>
</evidence>
<dbReference type="Pfam" id="PF01485">
    <property type="entry name" value="IBR"/>
    <property type="match status" value="1"/>
</dbReference>
<dbReference type="InterPro" id="IPR031127">
    <property type="entry name" value="E3_UB_ligase_RBR"/>
</dbReference>
<dbReference type="PROSITE" id="PS51873">
    <property type="entry name" value="TRIAD"/>
    <property type="match status" value="1"/>
</dbReference>
<evidence type="ECO:0000256" key="9">
    <source>
        <dbReference type="SAM" id="MobiDB-lite"/>
    </source>
</evidence>
<dbReference type="GeneID" id="80915115"/>
<organism evidence="11 12">
    <name type="scientific">Didymosphaeria variabile</name>
    <dbReference type="NCBI Taxonomy" id="1932322"/>
    <lineage>
        <taxon>Eukaryota</taxon>
        <taxon>Fungi</taxon>
        <taxon>Dikarya</taxon>
        <taxon>Ascomycota</taxon>
        <taxon>Pezizomycotina</taxon>
        <taxon>Dothideomycetes</taxon>
        <taxon>Pleosporomycetidae</taxon>
        <taxon>Pleosporales</taxon>
        <taxon>Massarineae</taxon>
        <taxon>Didymosphaeriaceae</taxon>
        <taxon>Didymosphaeria</taxon>
    </lineage>
</organism>
<comment type="caution">
    <text evidence="11">The sequence shown here is derived from an EMBL/GenBank/DDBJ whole genome shotgun (WGS) entry which is preliminary data.</text>
</comment>
<feature type="compositionally biased region" description="Basic and acidic residues" evidence="9">
    <location>
        <begin position="186"/>
        <end position="196"/>
    </location>
</feature>
<evidence type="ECO:0000256" key="2">
    <source>
        <dbReference type="ARBA" id="ARBA00012251"/>
    </source>
</evidence>
<evidence type="ECO:0000256" key="3">
    <source>
        <dbReference type="ARBA" id="ARBA00022679"/>
    </source>
</evidence>
<gene>
    <name evidence="11" type="ORF">N0V89_011585</name>
</gene>
<feature type="domain" description="RING-type" evidence="10">
    <location>
        <begin position="210"/>
        <end position="380"/>
    </location>
</feature>
<evidence type="ECO:0000256" key="8">
    <source>
        <dbReference type="ARBA" id="ARBA00022833"/>
    </source>
</evidence>
<evidence type="ECO:0000256" key="1">
    <source>
        <dbReference type="ARBA" id="ARBA00001798"/>
    </source>
</evidence>
<dbReference type="Gene3D" id="3.30.40.10">
    <property type="entry name" value="Zinc/RING finger domain, C3HC4 (zinc finger)"/>
    <property type="match status" value="1"/>
</dbReference>
<evidence type="ECO:0000313" key="11">
    <source>
        <dbReference type="EMBL" id="KAJ4345454.1"/>
    </source>
</evidence>
<feature type="compositionally biased region" description="Basic and acidic residues" evidence="9">
    <location>
        <begin position="137"/>
        <end position="150"/>
    </location>
</feature>
<dbReference type="InterPro" id="IPR044066">
    <property type="entry name" value="TRIAD_supradom"/>
</dbReference>
<dbReference type="EC" id="2.3.2.31" evidence="2"/>
<dbReference type="EMBL" id="JAPEUX010000009">
    <property type="protein sequence ID" value="KAJ4345454.1"/>
    <property type="molecule type" value="Genomic_DNA"/>
</dbReference>
<dbReference type="GO" id="GO:0008270">
    <property type="term" value="F:zinc ion binding"/>
    <property type="evidence" value="ECO:0007669"/>
    <property type="project" value="UniProtKB-KW"/>
</dbReference>
<keyword evidence="8" id="KW-0862">Zinc</keyword>
<comment type="catalytic activity">
    <reaction evidence="1">
        <text>[E2 ubiquitin-conjugating enzyme]-S-ubiquitinyl-L-cysteine + [acceptor protein]-L-lysine = [E2 ubiquitin-conjugating enzyme]-L-cysteine + [acceptor protein]-N(6)-ubiquitinyl-L-lysine.</text>
        <dbReference type="EC" id="2.3.2.31"/>
    </reaction>
</comment>
<dbReference type="Proteomes" id="UP001140513">
    <property type="component" value="Unassembled WGS sequence"/>
</dbReference>
<dbReference type="CDD" id="cd20335">
    <property type="entry name" value="BRcat_RBR"/>
    <property type="match status" value="1"/>
</dbReference>
<keyword evidence="7" id="KW-0833">Ubl conjugation pathway</keyword>
<accession>A0A9W9C5V8</accession>
<keyword evidence="12" id="KW-1185">Reference proteome</keyword>
<keyword evidence="5" id="KW-0677">Repeat</keyword>
<keyword evidence="6" id="KW-0863">Zinc-finger</keyword>
<evidence type="ECO:0000256" key="6">
    <source>
        <dbReference type="ARBA" id="ARBA00022771"/>
    </source>
</evidence>
<sequence>MDPDSARLALDLQLQDVDDSLRTLNTENEAAAFRVLRDELIKKKGEIDGQCAAMGLLRNEFGERSVHRRLLAEERQAQGDHGMASRLAGRAPVPQLALPVNRPPDEPLNGNVAESLSIDLGLAQTEYAVPGNPRKHRAEEDNETLREKTEGCVNRRRVAATKERRSNDENDATPEKVTLSPSLVDDQVRSDGKEELEASATEKAPQEIANRTPCSGCFEEFGETDIIKLPCPTEEDALKHAYCQNCLRSIFAYAIADSDHFPPRCCEPLEVSHCTRLLSDDLVSKFKDKKEEMDTPHRVYCSKAECAKWIKPLNIEAGVAACSECSQKTCANCKAKQHDGLCPDDADVQALLTLAKEKQWKSCPECKTMVELTMGCYHIT</sequence>
<dbReference type="GO" id="GO:0016567">
    <property type="term" value="P:protein ubiquitination"/>
    <property type="evidence" value="ECO:0007669"/>
    <property type="project" value="InterPro"/>
</dbReference>
<dbReference type="GO" id="GO:0061630">
    <property type="term" value="F:ubiquitin protein ligase activity"/>
    <property type="evidence" value="ECO:0007669"/>
    <property type="project" value="UniProtKB-EC"/>
</dbReference>
<dbReference type="InterPro" id="IPR002867">
    <property type="entry name" value="IBR_dom"/>
</dbReference>
<dbReference type="PANTHER" id="PTHR11685">
    <property type="entry name" value="RBR FAMILY RING FINGER AND IBR DOMAIN-CONTAINING"/>
    <property type="match status" value="1"/>
</dbReference>
<keyword evidence="3" id="KW-0808">Transferase</keyword>
<evidence type="ECO:0000256" key="4">
    <source>
        <dbReference type="ARBA" id="ARBA00022723"/>
    </source>
</evidence>
<name>A0A9W9C5V8_9PLEO</name>
<dbReference type="RefSeq" id="XP_056065618.1">
    <property type="nucleotide sequence ID" value="XM_056220315.1"/>
</dbReference>
<evidence type="ECO:0000256" key="5">
    <source>
        <dbReference type="ARBA" id="ARBA00022737"/>
    </source>
</evidence>
<dbReference type="AlphaFoldDB" id="A0A9W9C5V8"/>